<evidence type="ECO:0000259" key="4">
    <source>
        <dbReference type="PROSITE" id="PS50995"/>
    </source>
</evidence>
<evidence type="ECO:0000313" key="5">
    <source>
        <dbReference type="EMBL" id="QJD77207.1"/>
    </source>
</evidence>
<evidence type="ECO:0000313" key="6">
    <source>
        <dbReference type="Proteomes" id="UP000501128"/>
    </source>
</evidence>
<dbReference type="Gene3D" id="1.10.10.10">
    <property type="entry name" value="Winged helix-like DNA-binding domain superfamily/Winged helix DNA-binding domain"/>
    <property type="match status" value="1"/>
</dbReference>
<organism evidence="5 6">
    <name type="scientific">Spirosoma rhododendri</name>
    <dbReference type="NCBI Taxonomy" id="2728024"/>
    <lineage>
        <taxon>Bacteria</taxon>
        <taxon>Pseudomonadati</taxon>
        <taxon>Bacteroidota</taxon>
        <taxon>Cytophagia</taxon>
        <taxon>Cytophagales</taxon>
        <taxon>Cytophagaceae</taxon>
        <taxon>Spirosoma</taxon>
    </lineage>
</organism>
<dbReference type="Proteomes" id="UP000501128">
    <property type="component" value="Chromosome"/>
</dbReference>
<proteinExistence type="predicted"/>
<dbReference type="Pfam" id="PF01047">
    <property type="entry name" value="MarR"/>
    <property type="match status" value="1"/>
</dbReference>
<dbReference type="GO" id="GO:0006950">
    <property type="term" value="P:response to stress"/>
    <property type="evidence" value="ECO:0007669"/>
    <property type="project" value="TreeGrafter"/>
</dbReference>
<keyword evidence="2" id="KW-0238">DNA-binding</keyword>
<evidence type="ECO:0000256" key="3">
    <source>
        <dbReference type="ARBA" id="ARBA00023163"/>
    </source>
</evidence>
<dbReference type="PROSITE" id="PS50995">
    <property type="entry name" value="HTH_MARR_2"/>
    <property type="match status" value="1"/>
</dbReference>
<reference evidence="5 6" key="1">
    <citation type="submission" date="2020-04" db="EMBL/GenBank/DDBJ databases">
        <title>Genome sequencing of novel species.</title>
        <authorList>
            <person name="Heo J."/>
            <person name="Kim S.-J."/>
            <person name="Kim J.-S."/>
            <person name="Hong S.-B."/>
            <person name="Kwon S.-W."/>
        </authorList>
    </citation>
    <scope>NUCLEOTIDE SEQUENCE [LARGE SCALE GENOMIC DNA]</scope>
    <source>
        <strain evidence="5 6">CJU-R4</strain>
    </source>
</reference>
<protein>
    <submittedName>
        <fullName evidence="5">MarR family transcriptional regulator</fullName>
    </submittedName>
</protein>
<sequence length="152" mass="17171">MPDSPIFTYNQPEENNGYLLWQVSMRWHLLMNQRLRGVGITLTQFSLMAGLYWLDRQGELVTQQRLATYANTDKMMTSKVLQTLESKGFLLRSDNPQDGRAKRLQLTQTGEAVLREAYALVGQVDAGFFQAIEPDSAVFNQLLRQLLAASGG</sequence>
<keyword evidence="6" id="KW-1185">Reference proteome</keyword>
<evidence type="ECO:0000256" key="2">
    <source>
        <dbReference type="ARBA" id="ARBA00023125"/>
    </source>
</evidence>
<keyword evidence="1" id="KW-0805">Transcription regulation</keyword>
<accession>A0A7L5DMB5</accession>
<dbReference type="SMART" id="SM00347">
    <property type="entry name" value="HTH_MARR"/>
    <property type="match status" value="1"/>
</dbReference>
<dbReference type="KEGG" id="srho:HH216_01300"/>
<feature type="domain" description="HTH marR-type" evidence="4">
    <location>
        <begin position="13"/>
        <end position="148"/>
    </location>
</feature>
<dbReference type="EMBL" id="CP051677">
    <property type="protein sequence ID" value="QJD77207.1"/>
    <property type="molecule type" value="Genomic_DNA"/>
</dbReference>
<gene>
    <name evidence="5" type="ORF">HH216_01300</name>
</gene>
<dbReference type="InterPro" id="IPR039422">
    <property type="entry name" value="MarR/SlyA-like"/>
</dbReference>
<dbReference type="GO" id="GO:0003700">
    <property type="term" value="F:DNA-binding transcription factor activity"/>
    <property type="evidence" value="ECO:0007669"/>
    <property type="project" value="InterPro"/>
</dbReference>
<evidence type="ECO:0000256" key="1">
    <source>
        <dbReference type="ARBA" id="ARBA00023015"/>
    </source>
</evidence>
<dbReference type="InterPro" id="IPR036388">
    <property type="entry name" value="WH-like_DNA-bd_sf"/>
</dbReference>
<dbReference type="PRINTS" id="PR00598">
    <property type="entry name" value="HTHMARR"/>
</dbReference>
<dbReference type="InterPro" id="IPR000835">
    <property type="entry name" value="HTH_MarR-typ"/>
</dbReference>
<dbReference type="AlphaFoldDB" id="A0A7L5DMB5"/>
<dbReference type="PANTHER" id="PTHR33164">
    <property type="entry name" value="TRANSCRIPTIONAL REGULATOR, MARR FAMILY"/>
    <property type="match status" value="1"/>
</dbReference>
<dbReference type="PANTHER" id="PTHR33164:SF64">
    <property type="entry name" value="TRANSCRIPTIONAL REGULATOR SLYA"/>
    <property type="match status" value="1"/>
</dbReference>
<dbReference type="GO" id="GO:0003677">
    <property type="term" value="F:DNA binding"/>
    <property type="evidence" value="ECO:0007669"/>
    <property type="project" value="UniProtKB-KW"/>
</dbReference>
<dbReference type="InterPro" id="IPR036390">
    <property type="entry name" value="WH_DNA-bd_sf"/>
</dbReference>
<name>A0A7L5DMB5_9BACT</name>
<keyword evidence="3" id="KW-0804">Transcription</keyword>
<dbReference type="RefSeq" id="WP_169549150.1">
    <property type="nucleotide sequence ID" value="NZ_CP051677.1"/>
</dbReference>
<dbReference type="SUPFAM" id="SSF46785">
    <property type="entry name" value="Winged helix' DNA-binding domain"/>
    <property type="match status" value="1"/>
</dbReference>